<dbReference type="AlphaFoldDB" id="A0A4C1XM67"/>
<evidence type="ECO:0000313" key="1">
    <source>
        <dbReference type="EMBL" id="GBP64210.1"/>
    </source>
</evidence>
<comment type="caution">
    <text evidence="1">The sequence shown here is derived from an EMBL/GenBank/DDBJ whole genome shotgun (WGS) entry which is preliminary data.</text>
</comment>
<gene>
    <name evidence="1" type="ORF">EVAR_38697_1</name>
</gene>
<protein>
    <submittedName>
        <fullName evidence="1">Uncharacterized protein</fullName>
    </submittedName>
</protein>
<proteinExistence type="predicted"/>
<keyword evidence="2" id="KW-1185">Reference proteome</keyword>
<name>A0A4C1XM67_EUMVA</name>
<reference evidence="1 2" key="1">
    <citation type="journal article" date="2019" name="Commun. Biol.">
        <title>The bagworm genome reveals a unique fibroin gene that provides high tensile strength.</title>
        <authorList>
            <person name="Kono N."/>
            <person name="Nakamura H."/>
            <person name="Ohtoshi R."/>
            <person name="Tomita M."/>
            <person name="Numata K."/>
            <person name="Arakawa K."/>
        </authorList>
    </citation>
    <scope>NUCLEOTIDE SEQUENCE [LARGE SCALE GENOMIC DNA]</scope>
</reference>
<dbReference type="Proteomes" id="UP000299102">
    <property type="component" value="Unassembled WGS sequence"/>
</dbReference>
<evidence type="ECO:0000313" key="2">
    <source>
        <dbReference type="Proteomes" id="UP000299102"/>
    </source>
</evidence>
<sequence>MNHTTLISSSVVAAEGCSSRTSTDYIPHCDVFIAALCYSRCALEILRCFWSPEAHAEVAAGHALCPIKGRNRQPSEALGFADDIRSDARRESRSYAQTSVGHRRASSGVVGLAEMSSDGTNSVRVFLARANRSKRVASNEYLSARFKEANQKSNYVAIKSGCNRDDLLVNNN</sequence>
<accession>A0A4C1XM67</accession>
<dbReference type="EMBL" id="BGZK01000891">
    <property type="protein sequence ID" value="GBP64210.1"/>
    <property type="molecule type" value="Genomic_DNA"/>
</dbReference>
<organism evidence="1 2">
    <name type="scientific">Eumeta variegata</name>
    <name type="common">Bagworm moth</name>
    <name type="synonym">Eumeta japonica</name>
    <dbReference type="NCBI Taxonomy" id="151549"/>
    <lineage>
        <taxon>Eukaryota</taxon>
        <taxon>Metazoa</taxon>
        <taxon>Ecdysozoa</taxon>
        <taxon>Arthropoda</taxon>
        <taxon>Hexapoda</taxon>
        <taxon>Insecta</taxon>
        <taxon>Pterygota</taxon>
        <taxon>Neoptera</taxon>
        <taxon>Endopterygota</taxon>
        <taxon>Lepidoptera</taxon>
        <taxon>Glossata</taxon>
        <taxon>Ditrysia</taxon>
        <taxon>Tineoidea</taxon>
        <taxon>Psychidae</taxon>
        <taxon>Oiketicinae</taxon>
        <taxon>Eumeta</taxon>
    </lineage>
</organism>